<comment type="caution">
    <text evidence="2">The sequence shown here is derived from an EMBL/GenBank/DDBJ whole genome shotgun (WGS) entry which is preliminary data.</text>
</comment>
<dbReference type="InterPro" id="IPR002181">
    <property type="entry name" value="Fibrinogen_a/b/g_C_dom"/>
</dbReference>
<proteinExistence type="predicted"/>
<accession>A0AAD9MQX6</accession>
<dbReference type="Proteomes" id="UP001208570">
    <property type="component" value="Unassembled WGS sequence"/>
</dbReference>
<dbReference type="InterPro" id="IPR014716">
    <property type="entry name" value="Fibrinogen_a/b/g_C_1"/>
</dbReference>
<dbReference type="InterPro" id="IPR050373">
    <property type="entry name" value="Fibrinogen_C-term_domain"/>
</dbReference>
<name>A0AAD9MQX6_9ANNE</name>
<protein>
    <recommendedName>
        <fullName evidence="1">Fibrinogen C-terminal domain-containing protein</fullName>
    </recommendedName>
</protein>
<keyword evidence="3" id="KW-1185">Reference proteome</keyword>
<evidence type="ECO:0000259" key="1">
    <source>
        <dbReference type="PROSITE" id="PS51406"/>
    </source>
</evidence>
<dbReference type="PANTHER" id="PTHR19143">
    <property type="entry name" value="FIBRINOGEN/TENASCIN/ANGIOPOEITIN"/>
    <property type="match status" value="1"/>
</dbReference>
<dbReference type="GO" id="GO:0005615">
    <property type="term" value="C:extracellular space"/>
    <property type="evidence" value="ECO:0007669"/>
    <property type="project" value="TreeGrafter"/>
</dbReference>
<dbReference type="SUPFAM" id="SSF56496">
    <property type="entry name" value="Fibrinogen C-terminal domain-like"/>
    <property type="match status" value="1"/>
</dbReference>
<gene>
    <name evidence="2" type="ORF">LSH36_1239g00014</name>
</gene>
<dbReference type="PROSITE" id="PS51406">
    <property type="entry name" value="FIBRINOGEN_C_2"/>
    <property type="match status" value="1"/>
</dbReference>
<evidence type="ECO:0000313" key="2">
    <source>
        <dbReference type="EMBL" id="KAK2140813.1"/>
    </source>
</evidence>
<dbReference type="AlphaFoldDB" id="A0AAD9MQX6"/>
<reference evidence="2" key="1">
    <citation type="journal article" date="2023" name="Mol. Biol. Evol.">
        <title>Third-Generation Sequencing Reveals the Adaptive Role of the Epigenome in Three Deep-Sea Polychaetes.</title>
        <authorList>
            <person name="Perez M."/>
            <person name="Aroh O."/>
            <person name="Sun Y."/>
            <person name="Lan Y."/>
            <person name="Juniper S.K."/>
            <person name="Young C.R."/>
            <person name="Angers B."/>
            <person name="Qian P.Y."/>
        </authorList>
    </citation>
    <scope>NUCLEOTIDE SEQUENCE</scope>
    <source>
        <strain evidence="2">P08H-3</strain>
    </source>
</reference>
<feature type="domain" description="Fibrinogen C-terminal" evidence="1">
    <location>
        <begin position="9"/>
        <end position="178"/>
    </location>
</feature>
<dbReference type="SMART" id="SM00186">
    <property type="entry name" value="FBG"/>
    <property type="match status" value="1"/>
</dbReference>
<dbReference type="InterPro" id="IPR036056">
    <property type="entry name" value="Fibrinogen-like_C"/>
</dbReference>
<evidence type="ECO:0000313" key="3">
    <source>
        <dbReference type="Proteomes" id="UP001208570"/>
    </source>
</evidence>
<dbReference type="EMBL" id="JAODUP010001239">
    <property type="protein sequence ID" value="KAK2140813.1"/>
    <property type="molecule type" value="Genomic_DNA"/>
</dbReference>
<dbReference type="Pfam" id="PF00147">
    <property type="entry name" value="Fibrinogen_C"/>
    <property type="match status" value="1"/>
</dbReference>
<organism evidence="2 3">
    <name type="scientific">Paralvinella palmiformis</name>
    <dbReference type="NCBI Taxonomy" id="53620"/>
    <lineage>
        <taxon>Eukaryota</taxon>
        <taxon>Metazoa</taxon>
        <taxon>Spiralia</taxon>
        <taxon>Lophotrochozoa</taxon>
        <taxon>Annelida</taxon>
        <taxon>Polychaeta</taxon>
        <taxon>Sedentaria</taxon>
        <taxon>Canalipalpata</taxon>
        <taxon>Terebellida</taxon>
        <taxon>Terebelliformia</taxon>
        <taxon>Alvinellidae</taxon>
        <taxon>Paralvinella</taxon>
    </lineage>
</organism>
<dbReference type="Gene3D" id="3.90.215.10">
    <property type="entry name" value="Gamma Fibrinogen, chain A, domain 1"/>
    <property type="match status" value="1"/>
</dbReference>
<sequence>MLHLLKHKSYFTVVHFGCSDILEDRNGLHQIYPLNFDTPLAVYCDERTNGGGLTVLMRCSDGSVTLSREWADYKNVFGTLIKEFWAGNEIMHKVTTNGRTCLLRVELRSYDGNFIYVEYSNFPLSLTQIITDYISVDAVSNSTAGDSFSRQNSMMFKTFSRDNDLANYTYTKVYGAPW</sequence>